<sequence length="85" mass="9791">MREDKLFWKGLGSGALSVKSIRQLCFPLVDSNFDWKKLVWTGVAFLKVEMFIWLVIQKRVPVEKELLKRGISDDTFVVTLAATFV</sequence>
<dbReference type="EMBL" id="JBBPBN010000030">
    <property type="protein sequence ID" value="KAK9005791.1"/>
    <property type="molecule type" value="Genomic_DNA"/>
</dbReference>
<protein>
    <recommendedName>
        <fullName evidence="1">Reverse transcriptase zinc-binding domain-containing protein</fullName>
    </recommendedName>
</protein>
<feature type="domain" description="Reverse transcriptase zinc-binding" evidence="1">
    <location>
        <begin position="31"/>
        <end position="73"/>
    </location>
</feature>
<accession>A0ABR2QYM3</accession>
<name>A0ABR2QYM3_9ROSI</name>
<evidence type="ECO:0000313" key="2">
    <source>
        <dbReference type="EMBL" id="KAK9005791.1"/>
    </source>
</evidence>
<evidence type="ECO:0000313" key="3">
    <source>
        <dbReference type="Proteomes" id="UP001396334"/>
    </source>
</evidence>
<keyword evidence="3" id="KW-1185">Reference proteome</keyword>
<evidence type="ECO:0000259" key="1">
    <source>
        <dbReference type="Pfam" id="PF13966"/>
    </source>
</evidence>
<dbReference type="InterPro" id="IPR026960">
    <property type="entry name" value="RVT-Znf"/>
</dbReference>
<dbReference type="Proteomes" id="UP001396334">
    <property type="component" value="Unassembled WGS sequence"/>
</dbReference>
<gene>
    <name evidence="2" type="ORF">V6N11_043211</name>
</gene>
<reference evidence="2 3" key="1">
    <citation type="journal article" date="2024" name="G3 (Bethesda)">
        <title>Genome assembly of Hibiscus sabdariffa L. provides insights into metabolisms of medicinal natural products.</title>
        <authorList>
            <person name="Kim T."/>
        </authorList>
    </citation>
    <scope>NUCLEOTIDE SEQUENCE [LARGE SCALE GENOMIC DNA]</scope>
    <source>
        <strain evidence="2">TK-2024</strain>
        <tissue evidence="2">Old leaves</tissue>
    </source>
</reference>
<comment type="caution">
    <text evidence="2">The sequence shown here is derived from an EMBL/GenBank/DDBJ whole genome shotgun (WGS) entry which is preliminary data.</text>
</comment>
<organism evidence="2 3">
    <name type="scientific">Hibiscus sabdariffa</name>
    <name type="common">roselle</name>
    <dbReference type="NCBI Taxonomy" id="183260"/>
    <lineage>
        <taxon>Eukaryota</taxon>
        <taxon>Viridiplantae</taxon>
        <taxon>Streptophyta</taxon>
        <taxon>Embryophyta</taxon>
        <taxon>Tracheophyta</taxon>
        <taxon>Spermatophyta</taxon>
        <taxon>Magnoliopsida</taxon>
        <taxon>eudicotyledons</taxon>
        <taxon>Gunneridae</taxon>
        <taxon>Pentapetalae</taxon>
        <taxon>rosids</taxon>
        <taxon>malvids</taxon>
        <taxon>Malvales</taxon>
        <taxon>Malvaceae</taxon>
        <taxon>Malvoideae</taxon>
        <taxon>Hibiscus</taxon>
    </lineage>
</organism>
<dbReference type="Pfam" id="PF13966">
    <property type="entry name" value="zf-RVT"/>
    <property type="match status" value="1"/>
</dbReference>
<proteinExistence type="predicted"/>